<organism evidence="2 3">
    <name type="scientific">Paraconexibacter algicola</name>
    <dbReference type="NCBI Taxonomy" id="2133960"/>
    <lineage>
        <taxon>Bacteria</taxon>
        <taxon>Bacillati</taxon>
        <taxon>Actinomycetota</taxon>
        <taxon>Thermoleophilia</taxon>
        <taxon>Solirubrobacterales</taxon>
        <taxon>Paraconexibacteraceae</taxon>
        <taxon>Paraconexibacter</taxon>
    </lineage>
</organism>
<dbReference type="AlphaFoldDB" id="A0A2T4UCR9"/>
<reference evidence="2 3" key="1">
    <citation type="submission" date="2018-03" db="EMBL/GenBank/DDBJ databases">
        <title>Aquarubrobacter algicola gen. nov., sp. nov., a novel actinobacterium isolated from shallow eutrophic lake during the end of cyanobacterial harmful algal blooms.</title>
        <authorList>
            <person name="Chun S.J."/>
        </authorList>
    </citation>
    <scope>NUCLEOTIDE SEQUENCE [LARGE SCALE GENOMIC DNA]</scope>
    <source>
        <strain evidence="2 3">Seoho-28</strain>
    </source>
</reference>
<accession>A0A2T4UCR9</accession>
<sequence length="191" mass="20576">MTGVRLGYAAPMRHRSSSLVLAAAALAGAALAPTPASAASRSWSDCGRAATTEAAVQAGLPARLDADRRLTQLLDPRRPSTVYTTASQALCADYDGDGDVDRLALLRCCTVSSPSPFAVLRNDGGRFAIAYARLSDPVFRLSPGRRRTLVERTPVYAAGDPNCCPSRLRERRISWTGERFRSTTRIVRAPR</sequence>
<evidence type="ECO:0000313" key="2">
    <source>
        <dbReference type="EMBL" id="PTL55016.1"/>
    </source>
</evidence>
<feature type="chain" id="PRO_5015725396" evidence="1">
    <location>
        <begin position="39"/>
        <end position="191"/>
    </location>
</feature>
<evidence type="ECO:0000256" key="1">
    <source>
        <dbReference type="SAM" id="SignalP"/>
    </source>
</evidence>
<protein>
    <submittedName>
        <fullName evidence="2">Uncharacterized protein</fullName>
    </submittedName>
</protein>
<proteinExistence type="predicted"/>
<name>A0A2T4UCR9_9ACTN</name>
<keyword evidence="1" id="KW-0732">Signal</keyword>
<dbReference type="Proteomes" id="UP000240739">
    <property type="component" value="Unassembled WGS sequence"/>
</dbReference>
<evidence type="ECO:0000313" key="3">
    <source>
        <dbReference type="Proteomes" id="UP000240739"/>
    </source>
</evidence>
<comment type="caution">
    <text evidence="2">The sequence shown here is derived from an EMBL/GenBank/DDBJ whole genome shotgun (WGS) entry which is preliminary data.</text>
</comment>
<dbReference type="EMBL" id="PYYB01000004">
    <property type="protein sequence ID" value="PTL55016.1"/>
    <property type="molecule type" value="Genomic_DNA"/>
</dbReference>
<keyword evidence="3" id="KW-1185">Reference proteome</keyword>
<gene>
    <name evidence="2" type="ORF">C7Y72_20820</name>
</gene>
<feature type="signal peptide" evidence="1">
    <location>
        <begin position="1"/>
        <end position="38"/>
    </location>
</feature>